<dbReference type="GO" id="GO:0000281">
    <property type="term" value="P:mitotic cytokinesis"/>
    <property type="evidence" value="ECO:0007669"/>
    <property type="project" value="InterPro"/>
</dbReference>
<feature type="domain" description="FYVE-type" evidence="7">
    <location>
        <begin position="411"/>
        <end position="470"/>
    </location>
</feature>
<feature type="compositionally biased region" description="Polar residues" evidence="6">
    <location>
        <begin position="208"/>
        <end position="220"/>
    </location>
</feature>
<evidence type="ECO:0000313" key="8">
    <source>
        <dbReference type="EMBL" id="TNV84482.1"/>
    </source>
</evidence>
<feature type="region of interest" description="Disordered" evidence="6">
    <location>
        <begin position="257"/>
        <end position="283"/>
    </location>
</feature>
<dbReference type="SMART" id="SM00064">
    <property type="entry name" value="FYVE"/>
    <property type="match status" value="1"/>
</dbReference>
<dbReference type="GO" id="GO:0008270">
    <property type="term" value="F:zinc ion binding"/>
    <property type="evidence" value="ECO:0007669"/>
    <property type="project" value="UniProtKB-KW"/>
</dbReference>
<evidence type="ECO:0000256" key="4">
    <source>
        <dbReference type="PROSITE-ProRule" id="PRU00091"/>
    </source>
</evidence>
<keyword evidence="3" id="KW-0862">Zinc</keyword>
<dbReference type="GO" id="GO:0030496">
    <property type="term" value="C:midbody"/>
    <property type="evidence" value="ECO:0007669"/>
    <property type="project" value="TreeGrafter"/>
</dbReference>
<dbReference type="SUPFAM" id="SSF57903">
    <property type="entry name" value="FYVE/PHD zinc finger"/>
    <property type="match status" value="1"/>
</dbReference>
<dbReference type="Gene3D" id="3.30.40.10">
    <property type="entry name" value="Zinc/RING finger domain, C3HC4 (zinc finger)"/>
    <property type="match status" value="1"/>
</dbReference>
<dbReference type="InterPro" id="IPR011011">
    <property type="entry name" value="Znf_FYVE_PHD"/>
</dbReference>
<evidence type="ECO:0000259" key="7">
    <source>
        <dbReference type="PROSITE" id="PS50178"/>
    </source>
</evidence>
<gene>
    <name evidence="8" type="ORF">FGO68_gene12901</name>
</gene>
<dbReference type="InterPro" id="IPR028730">
    <property type="entry name" value="ZFYVE26"/>
</dbReference>
<protein>
    <recommendedName>
        <fullName evidence="7">FYVE-type domain-containing protein</fullName>
    </recommendedName>
</protein>
<dbReference type="Proteomes" id="UP000785679">
    <property type="component" value="Unassembled WGS sequence"/>
</dbReference>
<dbReference type="GO" id="GO:0005813">
    <property type="term" value="C:centrosome"/>
    <property type="evidence" value="ECO:0007669"/>
    <property type="project" value="TreeGrafter"/>
</dbReference>
<dbReference type="InterPro" id="IPR017455">
    <property type="entry name" value="Znf_FYVE-rel"/>
</dbReference>
<sequence length="501" mass="55595">MGQIYNISIQREGYISRHLKSCPQHRLKSQLLTKRHLSQHSDMNLLMRIDQLEEEMRDLINKNQLLSQIVKNYQFNLSRLTSQIDGSLSNLMGVVPTRQSNNPANSVYMKRKQLLNESTHLSTDPNQQKSQDKRKNRFNSVLEQAREPADLDEPVRLADIDEESADSGELEISAFHENLVKTLDMQVHQIVGILGKVRGIPNGGNGGMNQSMTRLGSSSRYSKRSRTPSAMNVKYISPNIGGGTGSTTLQLVHHHSSAQSQMGQRESVYSTPGAFNQNSPPHNDIDTQNEQQLVFDPEIISETNNNEGVMKGGQKMRVSSRLLEDGSGRGAGMVHSAHLKRGISTQQLHGGGEGITLDPLSPANNSMSYSMTRGTTGPFNNATGGLLDQTVGSGTLLPPPSTSEPMKWVPNERFDGCVLCGKLFGIFRRKHHCRSCGSLVCQQCSPDKEYVQGYKDVRVRVCKQCTATKVKRQAELKTVNIFISAANQVPQSQQTRQSRRK</sequence>
<evidence type="ECO:0000256" key="3">
    <source>
        <dbReference type="ARBA" id="ARBA00022833"/>
    </source>
</evidence>
<keyword evidence="9" id="KW-1185">Reference proteome</keyword>
<keyword evidence="5" id="KW-0175">Coiled coil</keyword>
<reference evidence="8" key="1">
    <citation type="submission" date="2019-06" db="EMBL/GenBank/DDBJ databases">
        <authorList>
            <person name="Zheng W."/>
        </authorList>
    </citation>
    <scope>NUCLEOTIDE SEQUENCE</scope>
    <source>
        <strain evidence="8">QDHG01</strain>
    </source>
</reference>
<organism evidence="8 9">
    <name type="scientific">Halteria grandinella</name>
    <dbReference type="NCBI Taxonomy" id="5974"/>
    <lineage>
        <taxon>Eukaryota</taxon>
        <taxon>Sar</taxon>
        <taxon>Alveolata</taxon>
        <taxon>Ciliophora</taxon>
        <taxon>Intramacronucleata</taxon>
        <taxon>Spirotrichea</taxon>
        <taxon>Stichotrichia</taxon>
        <taxon>Sporadotrichida</taxon>
        <taxon>Halteriidae</taxon>
        <taxon>Halteria</taxon>
    </lineage>
</organism>
<evidence type="ECO:0000313" key="9">
    <source>
        <dbReference type="Proteomes" id="UP000785679"/>
    </source>
</evidence>
<dbReference type="PROSITE" id="PS50178">
    <property type="entry name" value="ZF_FYVE"/>
    <property type="match status" value="1"/>
</dbReference>
<dbReference type="InterPro" id="IPR013083">
    <property type="entry name" value="Znf_RING/FYVE/PHD"/>
</dbReference>
<dbReference type="CDD" id="cd00065">
    <property type="entry name" value="FYVE_like_SF"/>
    <property type="match status" value="1"/>
</dbReference>
<evidence type="ECO:0000256" key="1">
    <source>
        <dbReference type="ARBA" id="ARBA00022723"/>
    </source>
</evidence>
<dbReference type="GO" id="GO:0032266">
    <property type="term" value="F:phosphatidylinositol-3-phosphate binding"/>
    <property type="evidence" value="ECO:0007669"/>
    <property type="project" value="InterPro"/>
</dbReference>
<dbReference type="InterPro" id="IPR000306">
    <property type="entry name" value="Znf_FYVE"/>
</dbReference>
<evidence type="ECO:0000256" key="6">
    <source>
        <dbReference type="SAM" id="MobiDB-lite"/>
    </source>
</evidence>
<name>A0A8J8T6Q2_HALGN</name>
<dbReference type="GO" id="GO:0032465">
    <property type="term" value="P:regulation of cytokinesis"/>
    <property type="evidence" value="ECO:0007669"/>
    <property type="project" value="TreeGrafter"/>
</dbReference>
<dbReference type="EMBL" id="RRYP01002724">
    <property type="protein sequence ID" value="TNV84482.1"/>
    <property type="molecule type" value="Genomic_DNA"/>
</dbReference>
<dbReference type="OrthoDB" id="294573at2759"/>
<dbReference type="AlphaFoldDB" id="A0A8J8T6Q2"/>
<evidence type="ECO:0000256" key="5">
    <source>
        <dbReference type="SAM" id="Coils"/>
    </source>
</evidence>
<dbReference type="PANTHER" id="PTHR46591">
    <property type="entry name" value="ZINC FINGER FYVE DOMAIN-CONTAINING PROTEIN 26"/>
    <property type="match status" value="1"/>
</dbReference>
<dbReference type="GO" id="GO:0005765">
    <property type="term" value="C:lysosomal membrane"/>
    <property type="evidence" value="ECO:0007669"/>
    <property type="project" value="TreeGrafter"/>
</dbReference>
<keyword evidence="1" id="KW-0479">Metal-binding</keyword>
<dbReference type="Pfam" id="PF01363">
    <property type="entry name" value="FYVE"/>
    <property type="match status" value="1"/>
</dbReference>
<feature type="coiled-coil region" evidence="5">
    <location>
        <begin position="42"/>
        <end position="69"/>
    </location>
</feature>
<proteinExistence type="predicted"/>
<dbReference type="GO" id="GO:0000724">
    <property type="term" value="P:double-strand break repair via homologous recombination"/>
    <property type="evidence" value="ECO:0007669"/>
    <property type="project" value="InterPro"/>
</dbReference>
<dbReference type="PANTHER" id="PTHR46591:SF1">
    <property type="entry name" value="ZINC FINGER FYVE DOMAIN-CONTAINING PROTEIN 26"/>
    <property type="match status" value="1"/>
</dbReference>
<keyword evidence="2 4" id="KW-0863">Zinc-finger</keyword>
<accession>A0A8J8T6Q2</accession>
<evidence type="ECO:0000256" key="2">
    <source>
        <dbReference type="ARBA" id="ARBA00022771"/>
    </source>
</evidence>
<feature type="region of interest" description="Disordered" evidence="6">
    <location>
        <begin position="204"/>
        <end position="227"/>
    </location>
</feature>
<comment type="caution">
    <text evidence="8">The sequence shown here is derived from an EMBL/GenBank/DDBJ whole genome shotgun (WGS) entry which is preliminary data.</text>
</comment>